<keyword evidence="2" id="KW-1185">Reference proteome</keyword>
<sequence>MVCDSETVKTDSQILKPNETSKVHHVANFKHSKSIIDFSQTARPTIMPAFKRLIDSDNYQDETPCQSKEK</sequence>
<gene>
    <name evidence="1" type="ORF">HGM15179_000479</name>
</gene>
<evidence type="ECO:0000313" key="2">
    <source>
        <dbReference type="Proteomes" id="UP000796761"/>
    </source>
</evidence>
<dbReference type="AlphaFoldDB" id="A0A8K1GYY6"/>
<reference evidence="1" key="1">
    <citation type="submission" date="2019-04" db="EMBL/GenBank/DDBJ databases">
        <title>Genome assembly of Zosterops borbonicus 15179.</title>
        <authorList>
            <person name="Leroy T."/>
            <person name="Anselmetti Y."/>
            <person name="Tilak M.-K."/>
            <person name="Nabholz B."/>
        </authorList>
    </citation>
    <scope>NUCLEOTIDE SEQUENCE</scope>
    <source>
        <strain evidence="1">HGM_15179</strain>
        <tissue evidence="1">Muscle</tissue>
    </source>
</reference>
<protein>
    <submittedName>
        <fullName evidence="1">Uncharacterized protein</fullName>
    </submittedName>
</protein>
<name>A0A8K1GYY6_9PASS</name>
<comment type="caution">
    <text evidence="1">The sequence shown here is derived from an EMBL/GenBank/DDBJ whole genome shotgun (WGS) entry which is preliminary data.</text>
</comment>
<dbReference type="Proteomes" id="UP000796761">
    <property type="component" value="Unassembled WGS sequence"/>
</dbReference>
<proteinExistence type="predicted"/>
<accession>A0A8K1GYY6</accession>
<evidence type="ECO:0000313" key="1">
    <source>
        <dbReference type="EMBL" id="TRZ26708.1"/>
    </source>
</evidence>
<organism evidence="1 2">
    <name type="scientific">Zosterops borbonicus</name>
    <dbReference type="NCBI Taxonomy" id="364589"/>
    <lineage>
        <taxon>Eukaryota</taxon>
        <taxon>Metazoa</taxon>
        <taxon>Chordata</taxon>
        <taxon>Craniata</taxon>
        <taxon>Vertebrata</taxon>
        <taxon>Euteleostomi</taxon>
        <taxon>Archelosauria</taxon>
        <taxon>Archosauria</taxon>
        <taxon>Dinosauria</taxon>
        <taxon>Saurischia</taxon>
        <taxon>Theropoda</taxon>
        <taxon>Coelurosauria</taxon>
        <taxon>Aves</taxon>
        <taxon>Neognathae</taxon>
        <taxon>Neoaves</taxon>
        <taxon>Telluraves</taxon>
        <taxon>Australaves</taxon>
        <taxon>Passeriformes</taxon>
        <taxon>Sylvioidea</taxon>
        <taxon>Zosteropidae</taxon>
        <taxon>Zosterops</taxon>
    </lineage>
</organism>
<dbReference type="EMBL" id="SWJQ01000007">
    <property type="protein sequence ID" value="TRZ26708.1"/>
    <property type="molecule type" value="Genomic_DNA"/>
</dbReference>